<dbReference type="GO" id="GO:0016812">
    <property type="term" value="F:hydrolase activity, acting on carbon-nitrogen (but not peptide) bonds, in cyclic amides"/>
    <property type="evidence" value="ECO:0007669"/>
    <property type="project" value="TreeGrafter"/>
</dbReference>
<dbReference type="PANTHER" id="PTHR11647">
    <property type="entry name" value="HYDRANTOINASE/DIHYDROPYRIMIDINASE FAMILY MEMBER"/>
    <property type="match status" value="1"/>
</dbReference>
<dbReference type="AlphaFoldDB" id="A0A846XEW0"/>
<dbReference type="InterPro" id="IPR013108">
    <property type="entry name" value="Amidohydro_3"/>
</dbReference>
<dbReference type="EMBL" id="JAAXOO010000002">
    <property type="protein sequence ID" value="NKY33153.1"/>
    <property type="molecule type" value="Genomic_DNA"/>
</dbReference>
<proteinExistence type="predicted"/>
<comment type="caution">
    <text evidence="3">The sequence shown here is derived from an EMBL/GenBank/DDBJ whole genome shotgun (WGS) entry which is preliminary data.</text>
</comment>
<feature type="region of interest" description="Disordered" evidence="1">
    <location>
        <begin position="555"/>
        <end position="579"/>
    </location>
</feature>
<dbReference type="PANTHER" id="PTHR11647:SF1">
    <property type="entry name" value="COLLAPSIN RESPONSE MEDIATOR PROTEIN"/>
    <property type="match status" value="1"/>
</dbReference>
<dbReference type="Proteomes" id="UP000565715">
    <property type="component" value="Unassembled WGS sequence"/>
</dbReference>
<sequence>MNNFDLVVRNGTVIDGSGGLPRQADIAVRGGVIAAVGNINGAGREEIDAHGRLVTPGFIDVHTHYDGQVTWENNLVPSTNHGVTTVVMGNCGVGFAPCKPEHRDMLIELMEGVEDIPNVVLSEGVDWQWTSYPEYLDYLGRRQFDADICSYVPHAALRTFVMGERAFHREPATSEEIETMASLLEESIRAGAFGFGTSQTMFHRSSDGRPTPTLAATEEEYAGLAAALDRAGAGLIQFVIEYNDDWEQVVDMGLRQARAFGRPFTMSLVQSHGRPGIWRSILDKFDEFNATGGEATLQALPRPLGVLLGLELTLNPFYSTPAYLALADMALADRVRELRRPEVKERILSEANDPDPDIQIGMRVRDFDQLYEMGEGFDYEPPADSSIGAQAERLGVSPESLVYDKLLDKDGRNILYLAFSNYADFSLEPAREMLLNQHAVPGLGDGGAHLGVICDGSIYTHLLTHWGRDRTQGEKVPLPHLIHLMTERCAEMMGLRDRGLIAPGYRADLNVIDLDNLAVELPRVVRDLPAGGRRLMQAARGYTATIVNGVTVSRDGKPTGALPGHLVRGPQPAPSPCRT</sequence>
<dbReference type="SUPFAM" id="SSF51338">
    <property type="entry name" value="Composite domain of metallo-dependent hydrolases"/>
    <property type="match status" value="1"/>
</dbReference>
<dbReference type="Gene3D" id="2.30.40.10">
    <property type="entry name" value="Urease, subunit C, domain 1"/>
    <property type="match status" value="1"/>
</dbReference>
<dbReference type="InterPro" id="IPR032466">
    <property type="entry name" value="Metal_Hydrolase"/>
</dbReference>
<dbReference type="GO" id="GO:0005829">
    <property type="term" value="C:cytosol"/>
    <property type="evidence" value="ECO:0007669"/>
    <property type="project" value="TreeGrafter"/>
</dbReference>
<keyword evidence="3" id="KW-0378">Hydrolase</keyword>
<dbReference type="Gene3D" id="3.20.20.140">
    <property type="entry name" value="Metal-dependent hydrolases"/>
    <property type="match status" value="2"/>
</dbReference>
<evidence type="ECO:0000313" key="3">
    <source>
        <dbReference type="EMBL" id="NKY33153.1"/>
    </source>
</evidence>
<evidence type="ECO:0000313" key="4">
    <source>
        <dbReference type="Proteomes" id="UP000565715"/>
    </source>
</evidence>
<dbReference type="Pfam" id="PF07969">
    <property type="entry name" value="Amidohydro_3"/>
    <property type="match status" value="1"/>
</dbReference>
<dbReference type="SUPFAM" id="SSF51556">
    <property type="entry name" value="Metallo-dependent hydrolases"/>
    <property type="match status" value="1"/>
</dbReference>
<dbReference type="CDD" id="cd01297">
    <property type="entry name" value="D-aminoacylase"/>
    <property type="match status" value="1"/>
</dbReference>
<evidence type="ECO:0000259" key="2">
    <source>
        <dbReference type="Pfam" id="PF07969"/>
    </source>
</evidence>
<accession>A0A846XEW0</accession>
<keyword evidence="4" id="KW-1185">Reference proteome</keyword>
<dbReference type="InterPro" id="IPR011059">
    <property type="entry name" value="Metal-dep_hydrolase_composite"/>
</dbReference>
<dbReference type="InterPro" id="IPR050378">
    <property type="entry name" value="Metallo-dep_Hydrolases_sf"/>
</dbReference>
<reference evidence="3 4" key="1">
    <citation type="submission" date="2020-04" db="EMBL/GenBank/DDBJ databases">
        <title>MicrobeNet Type strains.</title>
        <authorList>
            <person name="Nicholson A.C."/>
        </authorList>
    </citation>
    <scope>NUCLEOTIDE SEQUENCE [LARGE SCALE GENOMIC DNA]</scope>
    <source>
        <strain evidence="3 4">DSM 45078</strain>
    </source>
</reference>
<evidence type="ECO:0000256" key="1">
    <source>
        <dbReference type="SAM" id="MobiDB-lite"/>
    </source>
</evidence>
<name>A0A846XEW0_9NOCA</name>
<feature type="domain" description="Amidohydrolase 3" evidence="2">
    <location>
        <begin position="45"/>
        <end position="552"/>
    </location>
</feature>
<organism evidence="3 4">
    <name type="scientific">Nocardia speluncae</name>
    <dbReference type="NCBI Taxonomy" id="419477"/>
    <lineage>
        <taxon>Bacteria</taxon>
        <taxon>Bacillati</taxon>
        <taxon>Actinomycetota</taxon>
        <taxon>Actinomycetes</taxon>
        <taxon>Mycobacteriales</taxon>
        <taxon>Nocardiaceae</taxon>
        <taxon>Nocardia</taxon>
    </lineage>
</organism>
<protein>
    <submittedName>
        <fullName evidence="3">Amidohydrolase family protein</fullName>
    </submittedName>
</protein>
<gene>
    <name evidence="3" type="ORF">HGA13_08740</name>
</gene>